<dbReference type="AlphaFoldDB" id="A0A1I5FH22"/>
<evidence type="ECO:0000313" key="1">
    <source>
        <dbReference type="EMBL" id="SFO23045.1"/>
    </source>
</evidence>
<keyword evidence="2" id="KW-1185">Reference proteome</keyword>
<sequence>MERLTKKIDKKVYITESKNLQQVQGFNNEKACTDVYSGEAINKLAKFEDLYEYLILSQEETIEKIEKLRKEDKTNTVTFKQLLAKKMTNENFLNLFHIYGVE</sequence>
<evidence type="ECO:0000313" key="2">
    <source>
        <dbReference type="Proteomes" id="UP000198806"/>
    </source>
</evidence>
<dbReference type="OrthoDB" id="1859753at2"/>
<reference evidence="1 2" key="1">
    <citation type="submission" date="2016-10" db="EMBL/GenBank/DDBJ databases">
        <authorList>
            <person name="de Groot N.N."/>
        </authorList>
    </citation>
    <scope>NUCLEOTIDE SEQUENCE [LARGE SCALE GENOMIC DNA]</scope>
    <source>
        <strain evidence="1 2">DSM 1283</strain>
    </source>
</reference>
<accession>A0A1I5FH22</accession>
<proteinExistence type="predicted"/>
<dbReference type="EMBL" id="FOWD01000014">
    <property type="protein sequence ID" value="SFO23045.1"/>
    <property type="molecule type" value="Genomic_DNA"/>
</dbReference>
<dbReference type="STRING" id="1527.SAMN04489757_11419"/>
<gene>
    <name evidence="1" type="ORF">SAMN04489757_11419</name>
</gene>
<organism evidence="1 2">
    <name type="scientific">Anaerocolumna aminovalerica</name>
    <dbReference type="NCBI Taxonomy" id="1527"/>
    <lineage>
        <taxon>Bacteria</taxon>
        <taxon>Bacillati</taxon>
        <taxon>Bacillota</taxon>
        <taxon>Clostridia</taxon>
        <taxon>Lachnospirales</taxon>
        <taxon>Lachnospiraceae</taxon>
        <taxon>Anaerocolumna</taxon>
    </lineage>
</organism>
<dbReference type="Proteomes" id="UP000198806">
    <property type="component" value="Unassembled WGS sequence"/>
</dbReference>
<dbReference type="RefSeq" id="WP_091686422.1">
    <property type="nucleotide sequence ID" value="NZ_BAABFM010000048.1"/>
</dbReference>
<name>A0A1I5FH22_9FIRM</name>
<protein>
    <submittedName>
        <fullName evidence="1">Uncharacterized protein</fullName>
    </submittedName>
</protein>